<comment type="caution">
    <text evidence="2">The sequence shown here is derived from an EMBL/GenBank/DDBJ whole genome shotgun (WGS) entry which is preliminary data.</text>
</comment>
<name>A0AAE0FEB6_9CHLO</name>
<proteinExistence type="predicted"/>
<protein>
    <submittedName>
        <fullName evidence="2">Uncharacterized protein</fullName>
    </submittedName>
</protein>
<feature type="compositionally biased region" description="Basic and acidic residues" evidence="1">
    <location>
        <begin position="97"/>
        <end position="112"/>
    </location>
</feature>
<reference evidence="2 3" key="1">
    <citation type="journal article" date="2015" name="Genome Biol. Evol.">
        <title>Comparative Genomics of a Bacterivorous Green Alga Reveals Evolutionary Causalities and Consequences of Phago-Mixotrophic Mode of Nutrition.</title>
        <authorList>
            <person name="Burns J.A."/>
            <person name="Paasch A."/>
            <person name="Narechania A."/>
            <person name="Kim E."/>
        </authorList>
    </citation>
    <scope>NUCLEOTIDE SEQUENCE [LARGE SCALE GENOMIC DNA]</scope>
    <source>
        <strain evidence="2 3">PLY_AMNH</strain>
    </source>
</reference>
<feature type="compositionally biased region" description="Low complexity" evidence="1">
    <location>
        <begin position="165"/>
        <end position="176"/>
    </location>
</feature>
<keyword evidence="3" id="KW-1185">Reference proteome</keyword>
<feature type="compositionally biased region" description="Basic and acidic residues" evidence="1">
    <location>
        <begin position="73"/>
        <end position="89"/>
    </location>
</feature>
<feature type="region of interest" description="Disordered" evidence="1">
    <location>
        <begin position="148"/>
        <end position="176"/>
    </location>
</feature>
<evidence type="ECO:0000313" key="2">
    <source>
        <dbReference type="EMBL" id="KAK3258143.1"/>
    </source>
</evidence>
<gene>
    <name evidence="2" type="ORF">CYMTET_32800</name>
</gene>
<evidence type="ECO:0000256" key="1">
    <source>
        <dbReference type="SAM" id="MobiDB-lite"/>
    </source>
</evidence>
<sequence length="176" mass="19594">MDEHDGMKIFMVQRESRERILFQAAIRLLSEALGHTADSSDSDSPTRFALKCPRLRKPRAWRCFPREYALTSKSKDDNKKSRTNSERVPRSQGGSRPEGRQTREKNAAENGWRREIRRCSRSGCEGGRHKTGDLATPSCVEGCAARAECRGQPRRPQGRQGGGEARPQAGGALAAQ</sequence>
<feature type="region of interest" description="Disordered" evidence="1">
    <location>
        <begin position="72"/>
        <end position="112"/>
    </location>
</feature>
<evidence type="ECO:0000313" key="3">
    <source>
        <dbReference type="Proteomes" id="UP001190700"/>
    </source>
</evidence>
<dbReference type="AlphaFoldDB" id="A0AAE0FEB6"/>
<dbReference type="Proteomes" id="UP001190700">
    <property type="component" value="Unassembled WGS sequence"/>
</dbReference>
<accession>A0AAE0FEB6</accession>
<organism evidence="2 3">
    <name type="scientific">Cymbomonas tetramitiformis</name>
    <dbReference type="NCBI Taxonomy" id="36881"/>
    <lineage>
        <taxon>Eukaryota</taxon>
        <taxon>Viridiplantae</taxon>
        <taxon>Chlorophyta</taxon>
        <taxon>Pyramimonadophyceae</taxon>
        <taxon>Pyramimonadales</taxon>
        <taxon>Pyramimonadaceae</taxon>
        <taxon>Cymbomonas</taxon>
    </lineage>
</organism>
<dbReference type="EMBL" id="LGRX02019782">
    <property type="protein sequence ID" value="KAK3258143.1"/>
    <property type="molecule type" value="Genomic_DNA"/>
</dbReference>